<gene>
    <name evidence="1" type="ORF">QT711_15525</name>
</gene>
<dbReference type="Proteomes" id="UP001282284">
    <property type="component" value="Unassembled WGS sequence"/>
</dbReference>
<dbReference type="Gene3D" id="3.30.300.20">
    <property type="match status" value="1"/>
</dbReference>
<dbReference type="InterPro" id="IPR003718">
    <property type="entry name" value="OsmC/Ohr_fam"/>
</dbReference>
<protein>
    <submittedName>
        <fullName evidence="1">OsmC family protein</fullName>
    </submittedName>
</protein>
<dbReference type="PANTHER" id="PTHR34352">
    <property type="entry name" value="PROTEIN YHFA"/>
    <property type="match status" value="1"/>
</dbReference>
<sequence>MKFEMTENGFQTETSFGTLQISGNEEFGFRPYQLLISSIAVCTGGVMRKVLERKRMPATSITIEVKDVYRNEEEASRVERVHLHFLIEGIEMTNEKMDKIMQVTDNNCSMYQSVKNCIEVVKTYEFVN</sequence>
<keyword evidence="2" id="KW-1185">Reference proteome</keyword>
<dbReference type="RefSeq" id="WP_317945767.1">
    <property type="nucleotide sequence ID" value="NZ_JAUBDI010000019.1"/>
</dbReference>
<dbReference type="InterPro" id="IPR036102">
    <property type="entry name" value="OsmC/Ohrsf"/>
</dbReference>
<reference evidence="1 2" key="1">
    <citation type="submission" date="2023-06" db="EMBL/GenBank/DDBJ databases">
        <title>Sporosarcina sp. nov., isolated from Korean traditional fermented seafood 'Jeotgal'.</title>
        <authorList>
            <person name="Yang A.I."/>
            <person name="Shin N.-R."/>
        </authorList>
    </citation>
    <scope>NUCLEOTIDE SEQUENCE [LARGE SCALE GENOMIC DNA]</scope>
    <source>
        <strain evidence="1 2">KCTC13119</strain>
    </source>
</reference>
<comment type="caution">
    <text evidence="1">The sequence shown here is derived from an EMBL/GenBank/DDBJ whole genome shotgun (WGS) entry which is preliminary data.</text>
</comment>
<proteinExistence type="predicted"/>
<dbReference type="Pfam" id="PF02566">
    <property type="entry name" value="OsmC"/>
    <property type="match status" value="1"/>
</dbReference>
<dbReference type="SUPFAM" id="SSF82784">
    <property type="entry name" value="OsmC-like"/>
    <property type="match status" value="1"/>
</dbReference>
<dbReference type="PANTHER" id="PTHR34352:SF1">
    <property type="entry name" value="PROTEIN YHFA"/>
    <property type="match status" value="1"/>
</dbReference>
<dbReference type="InterPro" id="IPR015946">
    <property type="entry name" value="KH_dom-like_a/b"/>
</dbReference>
<evidence type="ECO:0000313" key="2">
    <source>
        <dbReference type="Proteomes" id="UP001282284"/>
    </source>
</evidence>
<dbReference type="EMBL" id="JAUBDI010000019">
    <property type="protein sequence ID" value="MDW0114607.1"/>
    <property type="molecule type" value="Genomic_DNA"/>
</dbReference>
<accession>A0ABU4GG74</accession>
<organism evidence="1 2">
    <name type="scientific">Sporosarcina saromensis</name>
    <dbReference type="NCBI Taxonomy" id="359365"/>
    <lineage>
        <taxon>Bacteria</taxon>
        <taxon>Bacillati</taxon>
        <taxon>Bacillota</taxon>
        <taxon>Bacilli</taxon>
        <taxon>Bacillales</taxon>
        <taxon>Caryophanaceae</taxon>
        <taxon>Sporosarcina</taxon>
    </lineage>
</organism>
<evidence type="ECO:0000313" key="1">
    <source>
        <dbReference type="EMBL" id="MDW0114607.1"/>
    </source>
</evidence>
<name>A0ABU4GG74_9BACL</name>